<dbReference type="OrthoDB" id="9814220at2"/>
<dbReference type="SUPFAM" id="SSF48452">
    <property type="entry name" value="TPR-like"/>
    <property type="match status" value="2"/>
</dbReference>
<protein>
    <submittedName>
        <fullName evidence="3">Tetratricopeptide repeat-containing protein</fullName>
    </submittedName>
</protein>
<proteinExistence type="predicted"/>
<evidence type="ECO:0000313" key="3">
    <source>
        <dbReference type="EMBL" id="SNS61669.1"/>
    </source>
</evidence>
<dbReference type="RefSeq" id="WP_089242019.1">
    <property type="nucleotide sequence ID" value="NZ_FZOK01000014.1"/>
</dbReference>
<feature type="repeat" description="TPR" evidence="1">
    <location>
        <begin position="460"/>
        <end position="493"/>
    </location>
</feature>
<organism evidence="3 4">
    <name type="scientific">Belliella buryatensis</name>
    <dbReference type="NCBI Taxonomy" id="1500549"/>
    <lineage>
        <taxon>Bacteria</taxon>
        <taxon>Pseudomonadati</taxon>
        <taxon>Bacteroidota</taxon>
        <taxon>Cytophagia</taxon>
        <taxon>Cytophagales</taxon>
        <taxon>Cyclobacteriaceae</taxon>
        <taxon>Belliella</taxon>
    </lineage>
</organism>
<evidence type="ECO:0000313" key="4">
    <source>
        <dbReference type="Proteomes" id="UP000198480"/>
    </source>
</evidence>
<dbReference type="Pfam" id="PF23914">
    <property type="entry name" value="TPR_CcmH_CycH"/>
    <property type="match status" value="1"/>
</dbReference>
<dbReference type="PROSITE" id="PS50005">
    <property type="entry name" value="TPR"/>
    <property type="match status" value="3"/>
</dbReference>
<keyword evidence="1" id="KW-0802">TPR repeat</keyword>
<dbReference type="Gene3D" id="1.25.40.10">
    <property type="entry name" value="Tetratricopeptide repeat domain"/>
    <property type="match status" value="5"/>
</dbReference>
<name>A0A239FXQ6_9BACT</name>
<evidence type="ECO:0000259" key="2">
    <source>
        <dbReference type="Pfam" id="PF23914"/>
    </source>
</evidence>
<dbReference type="InterPro" id="IPR011990">
    <property type="entry name" value="TPR-like_helical_dom_sf"/>
</dbReference>
<dbReference type="PANTHER" id="PTHR12558">
    <property type="entry name" value="CELL DIVISION CYCLE 16,23,27"/>
    <property type="match status" value="1"/>
</dbReference>
<accession>A0A239FXQ6</accession>
<dbReference type="SUPFAM" id="SSF81901">
    <property type="entry name" value="HCP-like"/>
    <property type="match status" value="1"/>
</dbReference>
<keyword evidence="4" id="KW-1185">Reference proteome</keyword>
<feature type="repeat" description="TPR" evidence="1">
    <location>
        <begin position="76"/>
        <end position="109"/>
    </location>
</feature>
<dbReference type="Pfam" id="PF14559">
    <property type="entry name" value="TPR_19"/>
    <property type="match status" value="3"/>
</dbReference>
<dbReference type="PANTHER" id="PTHR12558:SF13">
    <property type="entry name" value="CELL DIVISION CYCLE PROTEIN 27 HOMOLOG"/>
    <property type="match status" value="1"/>
</dbReference>
<dbReference type="EMBL" id="FZOK01000014">
    <property type="protein sequence ID" value="SNS61669.1"/>
    <property type="molecule type" value="Genomic_DNA"/>
</dbReference>
<sequence length="611" mass="70576">MALATKRHYVCRLNQQKSSQKRLSPIKTTFYQKKPVRIKSIIFILFCTGLFLSTELFAQEKLSRKERKQKFQETQTSRLFIEGQKYLMLEDYDRAYFYFQKARDLSPDQPAINFKIAEILLKANRVESALEYGMQAVEADPENKYYNLMMAEVFTKQRQPLKAAEILENLMESSEGNQNYILDLASLYLNAGEFDKALKALDQAEEYFGIVEQLTVQKQRIYLRKNNLAKAIEEGEKLIEAHPGNSQYVLALVEIYFNNGKTNEAIALIDKSLESYPNQPELQMASYALYKDLGNLQKSEELILTAFANPDLDGMVKAQAFSDILQEMKTEKRERKLDDLEKLMLENNPNDASVLTVVGDRRLFNENKSEALSYYKKAIAIKNDNPQVFQGIITIMFERGGDFEEIEKYTIMAVDEFPDRAEFWFFDGTAKSALKKGEEAEESLLKSLEVNQGKNKQLVLLVNGQLGDVYHSIGNKDKAFEAYEKVLAENPNDEHVLNNYAYFLSLSKTDLEKAKSMSEKLVKRFPKNSTYLDTHAWVLFQLKDYEGAKKYMEMALNEEDNPSGVMLEHYGDILYHLGNRNEAIAYWKKAEGGEETTEQLLRKIKDQKYYD</sequence>
<feature type="domain" description="Cytochrome c-type biogenesis protein H TPR" evidence="2">
    <location>
        <begin position="466"/>
        <end position="557"/>
    </location>
</feature>
<dbReference type="InterPro" id="IPR019734">
    <property type="entry name" value="TPR_rpt"/>
</dbReference>
<dbReference type="InterPro" id="IPR056413">
    <property type="entry name" value="TPR_CcmH_CycH"/>
</dbReference>
<evidence type="ECO:0000256" key="1">
    <source>
        <dbReference type="PROSITE-ProRule" id="PRU00339"/>
    </source>
</evidence>
<dbReference type="Proteomes" id="UP000198480">
    <property type="component" value="Unassembled WGS sequence"/>
</dbReference>
<gene>
    <name evidence="3" type="ORF">SAMN06295967_11416</name>
</gene>
<feature type="repeat" description="TPR" evidence="1">
    <location>
        <begin position="110"/>
        <end position="143"/>
    </location>
</feature>
<dbReference type="AlphaFoldDB" id="A0A239FXQ6"/>
<dbReference type="SMART" id="SM00028">
    <property type="entry name" value="TPR"/>
    <property type="match status" value="8"/>
</dbReference>
<reference evidence="4" key="1">
    <citation type="submission" date="2017-06" db="EMBL/GenBank/DDBJ databases">
        <authorList>
            <person name="Varghese N."/>
            <person name="Submissions S."/>
        </authorList>
    </citation>
    <scope>NUCLEOTIDE SEQUENCE [LARGE SCALE GENOMIC DNA]</scope>
    <source>
        <strain evidence="4">5C</strain>
    </source>
</reference>